<dbReference type="GO" id="GO:0016989">
    <property type="term" value="F:sigma factor antagonist activity"/>
    <property type="evidence" value="ECO:0007669"/>
    <property type="project" value="TreeGrafter"/>
</dbReference>
<evidence type="ECO:0000256" key="6">
    <source>
        <dbReference type="ARBA" id="ARBA00023015"/>
    </source>
</evidence>
<evidence type="ECO:0000256" key="2">
    <source>
        <dbReference type="ARBA" id="ARBA00004236"/>
    </source>
</evidence>
<keyword evidence="5 11" id="KW-1133">Transmembrane helix</keyword>
<dbReference type="EMBL" id="VDFR01000032">
    <property type="protein sequence ID" value="TNC48858.1"/>
    <property type="molecule type" value="Genomic_DNA"/>
</dbReference>
<dbReference type="InterPro" id="IPR051474">
    <property type="entry name" value="Anti-sigma-K/W_factor"/>
</dbReference>
<evidence type="ECO:0000313" key="14">
    <source>
        <dbReference type="EMBL" id="TNC48858.1"/>
    </source>
</evidence>
<dbReference type="PANTHER" id="PTHR37461:SF1">
    <property type="entry name" value="ANTI-SIGMA-K FACTOR RSKA"/>
    <property type="match status" value="1"/>
</dbReference>
<comment type="caution">
    <text evidence="13">The sequence shown here is derived from an EMBL/GenBank/DDBJ whole genome shotgun (WGS) entry which is preliminary data.</text>
</comment>
<feature type="transmembrane region" description="Helical" evidence="11">
    <location>
        <begin position="96"/>
        <end position="114"/>
    </location>
</feature>
<dbReference type="PANTHER" id="PTHR37461">
    <property type="entry name" value="ANTI-SIGMA-K FACTOR RSKA"/>
    <property type="match status" value="1"/>
</dbReference>
<evidence type="ECO:0000256" key="7">
    <source>
        <dbReference type="ARBA" id="ARBA00023136"/>
    </source>
</evidence>
<evidence type="ECO:0000256" key="5">
    <source>
        <dbReference type="ARBA" id="ARBA00022989"/>
    </source>
</evidence>
<feature type="domain" description="Anti-sigma K factor RskA C-terminal" evidence="12">
    <location>
        <begin position="99"/>
        <end position="234"/>
    </location>
</feature>
<evidence type="ECO:0000256" key="9">
    <source>
        <dbReference type="ARBA" id="ARBA00029829"/>
    </source>
</evidence>
<protein>
    <recommendedName>
        <fullName evidence="10">Regulator of SigK</fullName>
    </recommendedName>
    <alternativeName>
        <fullName evidence="9">Sigma-K anti-sigma factor RskA</fullName>
    </alternativeName>
</protein>
<dbReference type="Gene3D" id="1.10.10.1320">
    <property type="entry name" value="Anti-sigma factor, zinc-finger domain"/>
    <property type="match status" value="1"/>
</dbReference>
<evidence type="ECO:0000313" key="15">
    <source>
        <dbReference type="Proteomes" id="UP000306740"/>
    </source>
</evidence>
<evidence type="ECO:0000256" key="8">
    <source>
        <dbReference type="ARBA" id="ARBA00023163"/>
    </source>
</evidence>
<dbReference type="Pfam" id="PF10099">
    <property type="entry name" value="RskA_C"/>
    <property type="match status" value="1"/>
</dbReference>
<evidence type="ECO:0000256" key="1">
    <source>
        <dbReference type="ARBA" id="ARBA00004167"/>
    </source>
</evidence>
<evidence type="ECO:0000313" key="13">
    <source>
        <dbReference type="EMBL" id="TNC46117.1"/>
    </source>
</evidence>
<dbReference type="GO" id="GO:0006417">
    <property type="term" value="P:regulation of translation"/>
    <property type="evidence" value="ECO:0007669"/>
    <property type="project" value="TreeGrafter"/>
</dbReference>
<dbReference type="InterPro" id="IPR041916">
    <property type="entry name" value="Anti_sigma_zinc_sf"/>
</dbReference>
<gene>
    <name evidence="14" type="ORF">FHE65_06735</name>
    <name evidence="13" type="ORF">FHE65_13720</name>
</gene>
<dbReference type="AlphaFoldDB" id="A0A5C4MLD5"/>
<evidence type="ECO:0000256" key="3">
    <source>
        <dbReference type="ARBA" id="ARBA00022475"/>
    </source>
</evidence>
<reference evidence="13 15" key="1">
    <citation type="submission" date="2019-05" db="EMBL/GenBank/DDBJ databases">
        <title>Mumia sp. nov., isolated from the intestinal contents of plateau pika (Ochotona curzoniae) in the Qinghai-Tibet plateau of China.</title>
        <authorList>
            <person name="Tian Z."/>
        </authorList>
    </citation>
    <scope>NUCLEOTIDE SEQUENCE [LARGE SCALE GENOMIC DNA]</scope>
    <source>
        <strain evidence="15">527</strain>
        <strain evidence="13">Z527</strain>
    </source>
</reference>
<dbReference type="RefSeq" id="WP_139085472.1">
    <property type="nucleotide sequence ID" value="NZ_VDFR01000032.1"/>
</dbReference>
<dbReference type="OrthoDB" id="153510at2"/>
<evidence type="ECO:0000256" key="10">
    <source>
        <dbReference type="ARBA" id="ARBA00030803"/>
    </source>
</evidence>
<comment type="subcellular location">
    <subcellularLocation>
        <location evidence="2">Cell membrane</location>
    </subcellularLocation>
    <subcellularLocation>
        <location evidence="1">Membrane</location>
        <topology evidence="1">Single-pass membrane protein</topology>
    </subcellularLocation>
</comment>
<dbReference type="GO" id="GO:0005886">
    <property type="term" value="C:plasma membrane"/>
    <property type="evidence" value="ECO:0007669"/>
    <property type="project" value="UniProtKB-SubCell"/>
</dbReference>
<keyword evidence="6" id="KW-0805">Transcription regulation</keyword>
<dbReference type="EMBL" id="VDFR01000061">
    <property type="protein sequence ID" value="TNC46117.1"/>
    <property type="molecule type" value="Genomic_DNA"/>
</dbReference>
<name>A0A5C4MLD5_9ACTN</name>
<evidence type="ECO:0000259" key="12">
    <source>
        <dbReference type="Pfam" id="PF10099"/>
    </source>
</evidence>
<dbReference type="InterPro" id="IPR018764">
    <property type="entry name" value="RskA_C"/>
</dbReference>
<keyword evidence="8" id="KW-0804">Transcription</keyword>
<evidence type="ECO:0000256" key="11">
    <source>
        <dbReference type="SAM" id="Phobius"/>
    </source>
</evidence>
<proteinExistence type="predicted"/>
<organism evidence="13 15">
    <name type="scientific">Mumia zhuanghuii</name>
    <dbReference type="NCBI Taxonomy" id="2585211"/>
    <lineage>
        <taxon>Bacteria</taxon>
        <taxon>Bacillati</taxon>
        <taxon>Actinomycetota</taxon>
        <taxon>Actinomycetes</taxon>
        <taxon>Propionibacteriales</taxon>
        <taxon>Nocardioidaceae</taxon>
        <taxon>Mumia</taxon>
    </lineage>
</organism>
<evidence type="ECO:0000256" key="4">
    <source>
        <dbReference type="ARBA" id="ARBA00022692"/>
    </source>
</evidence>
<accession>A0A5C4MLD5</accession>
<keyword evidence="7 11" id="KW-0472">Membrane</keyword>
<keyword evidence="3" id="KW-1003">Cell membrane</keyword>
<dbReference type="Proteomes" id="UP000306740">
    <property type="component" value="Unassembled WGS sequence"/>
</dbReference>
<sequence>MTSDPHTLAGAYSLDALEDEERASYEAHLAECGDCAAEVSGFLATAARLGAAQETSPPPHLRRAVLEAVSRTPQERPVVTDISSARSWRRGWPARIILAAAALALVVGAVGFGLSQRDQADQLEAQQATMTEVLSAPDAQLVAAPVDGGGTVRVVQSAELGKAVMVVADLPRLADDQDYQMWTESGGTMHSAGVLPREEQGARGAHVMEDVTGVTAVAISVEPAGGSKEPTSPPIVTVSTS</sequence>
<keyword evidence="4 11" id="KW-0812">Transmembrane</keyword>